<dbReference type="Proteomes" id="UP000029578">
    <property type="component" value="Unassembled WGS sequence"/>
</dbReference>
<dbReference type="Pfam" id="PF13367">
    <property type="entry name" value="PrsW-protease"/>
    <property type="match status" value="1"/>
</dbReference>
<dbReference type="AlphaFoldDB" id="A0A096BCX3"/>
<evidence type="ECO:0000313" key="2">
    <source>
        <dbReference type="EMBL" id="KGF56836.1"/>
    </source>
</evidence>
<feature type="transmembrane region" description="Helical" evidence="1">
    <location>
        <begin position="94"/>
        <end position="110"/>
    </location>
</feature>
<feature type="transmembrane region" description="Helical" evidence="1">
    <location>
        <begin position="290"/>
        <end position="306"/>
    </location>
</feature>
<feature type="transmembrane region" description="Helical" evidence="1">
    <location>
        <begin position="312"/>
        <end position="331"/>
    </location>
</feature>
<sequence>MNIYIIRNTQRFGPYDEQTLLSYVNSGQILKQDKAIAIGDSLEQTVGFYLKRANMKYHVQNKGNIISQLSKIGVGLIFPKAKLFSKQFLSDQRFMILALVGLLPMLIMNIPLGGLFLFYEVSLYFSFIWGLFFYACFKTSQVKLKTTMNVFFLTQLCVFVVWNLIGLPKLNPFYFFTDVTFPMNVLGYVFGVGLTEEFAKMIPLLFILRKAKEPLIPQTMVFYGLMSGIAFGVFEGVQYQITVNAQQTYDVSFFLNIARLTSLPFLHACWSGIAGYFLSFAHLYPKYRRGLYTLALCVPAVIHGLYDALSNYWLVSLIMVFVGLMLLTVYLKQSVDYQSKLRQ</sequence>
<reference evidence="2 3" key="1">
    <citation type="submission" date="2014-07" db="EMBL/GenBank/DDBJ databases">
        <authorList>
            <person name="McCorrison J."/>
            <person name="Sanka R."/>
            <person name="Torralba M."/>
            <person name="Gillis M."/>
            <person name="Haft D.H."/>
            <person name="Methe B."/>
            <person name="Sutton G."/>
            <person name="Nelson K.E."/>
        </authorList>
    </citation>
    <scope>NUCLEOTIDE SEQUENCE [LARGE SCALE GENOMIC DNA]</scope>
    <source>
        <strain evidence="2 3">DNF00666</strain>
    </source>
</reference>
<dbReference type="GO" id="GO:0008233">
    <property type="term" value="F:peptidase activity"/>
    <property type="evidence" value="ECO:0007669"/>
    <property type="project" value="InterPro"/>
</dbReference>
<feature type="transmembrane region" description="Helical" evidence="1">
    <location>
        <begin position="253"/>
        <end position="278"/>
    </location>
</feature>
<feature type="transmembrane region" description="Helical" evidence="1">
    <location>
        <begin position="149"/>
        <end position="165"/>
    </location>
</feature>
<gene>
    <name evidence="2" type="ORF">HMPREF0661_00740</name>
</gene>
<keyword evidence="1" id="KW-0812">Transmembrane</keyword>
<evidence type="ECO:0008006" key="4">
    <source>
        <dbReference type="Google" id="ProtNLM"/>
    </source>
</evidence>
<organism evidence="2 3">
    <name type="scientific">Prevotella melaninogenica DNF00666</name>
    <dbReference type="NCBI Taxonomy" id="1401073"/>
    <lineage>
        <taxon>Bacteria</taxon>
        <taxon>Pseudomonadati</taxon>
        <taxon>Bacteroidota</taxon>
        <taxon>Bacteroidia</taxon>
        <taxon>Bacteroidales</taxon>
        <taxon>Prevotellaceae</taxon>
        <taxon>Prevotella</taxon>
    </lineage>
</organism>
<keyword evidence="1" id="KW-0472">Membrane</keyword>
<evidence type="ECO:0000256" key="1">
    <source>
        <dbReference type="SAM" id="Phobius"/>
    </source>
</evidence>
<feature type="transmembrane region" description="Helical" evidence="1">
    <location>
        <begin position="185"/>
        <end position="208"/>
    </location>
</feature>
<name>A0A096BCX3_9BACT</name>
<dbReference type="PANTHER" id="PTHR36844">
    <property type="entry name" value="PROTEASE PRSW"/>
    <property type="match status" value="1"/>
</dbReference>
<dbReference type="InterPro" id="IPR026898">
    <property type="entry name" value="PrsW"/>
</dbReference>
<evidence type="ECO:0000313" key="3">
    <source>
        <dbReference type="Proteomes" id="UP000029578"/>
    </source>
</evidence>
<dbReference type="RefSeq" id="WP_036861458.1">
    <property type="nucleotide sequence ID" value="NZ_JRNS01000061.1"/>
</dbReference>
<protein>
    <recommendedName>
        <fullName evidence="4">PrsW family intramembrane metalloprotease</fullName>
    </recommendedName>
</protein>
<dbReference type="PANTHER" id="PTHR36844:SF1">
    <property type="entry name" value="PROTEASE PRSW"/>
    <property type="match status" value="1"/>
</dbReference>
<accession>A0A096BCX3</accession>
<feature type="transmembrane region" description="Helical" evidence="1">
    <location>
        <begin position="116"/>
        <end position="137"/>
    </location>
</feature>
<keyword evidence="1" id="KW-1133">Transmembrane helix</keyword>
<comment type="caution">
    <text evidence="2">The sequence shown here is derived from an EMBL/GenBank/DDBJ whole genome shotgun (WGS) entry which is preliminary data.</text>
</comment>
<proteinExistence type="predicted"/>
<feature type="transmembrane region" description="Helical" evidence="1">
    <location>
        <begin position="220"/>
        <end position="241"/>
    </location>
</feature>
<dbReference type="EMBL" id="JRNS01000061">
    <property type="protein sequence ID" value="KGF56836.1"/>
    <property type="molecule type" value="Genomic_DNA"/>
</dbReference>